<organism evidence="2 3">
    <name type="scientific">Streptomyces avermitilis (strain ATCC 31267 / DSM 46492 / JCM 5070 / NBRC 14893 / NCIMB 12804 / NRRL 8165 / MA-4680)</name>
    <dbReference type="NCBI Taxonomy" id="227882"/>
    <lineage>
        <taxon>Bacteria</taxon>
        <taxon>Bacillati</taxon>
        <taxon>Actinomycetota</taxon>
        <taxon>Actinomycetes</taxon>
        <taxon>Kitasatosporales</taxon>
        <taxon>Streptomycetaceae</taxon>
        <taxon>Streptomyces</taxon>
    </lineage>
</organism>
<reference evidence="2 3" key="3">
    <citation type="journal article" date="2014" name="J. Ind. Microbiol. Biotechnol.">
        <title>Genome mining of the Streptomyces avermitilis genome and development of genome-minimized hosts for heterologous expression of biosynthetic gene clusters.</title>
        <authorList>
            <person name="Ikeda H."/>
            <person name="Shin-ya K."/>
            <person name="Omura S."/>
        </authorList>
    </citation>
    <scope>NUCLEOTIDE SEQUENCE [LARGE SCALE GENOMIC DNA]</scope>
    <source>
        <strain evidence="3">ATCC 31267 / DSM 46492 / JCM 5070 / NBRC 14893 / NCIMB 12804 / NRRL 8165 / MA-4680</strain>
    </source>
</reference>
<evidence type="ECO:0000256" key="1">
    <source>
        <dbReference type="SAM" id="MobiDB-lite"/>
    </source>
</evidence>
<feature type="compositionally biased region" description="Basic residues" evidence="1">
    <location>
        <begin position="71"/>
        <end position="87"/>
    </location>
</feature>
<evidence type="ECO:0000313" key="3">
    <source>
        <dbReference type="Proteomes" id="UP000000428"/>
    </source>
</evidence>
<dbReference type="KEGG" id="sma:SAVERM_40"/>
<reference evidence="2 3" key="1">
    <citation type="journal article" date="2001" name="Proc. Natl. Acad. Sci. U.S.A.">
        <title>Genome sequence of an industrial microorganism Streptomyces avermitilis: deducing the ability of producing secondary metabolites.</title>
        <authorList>
            <person name="Omura S."/>
            <person name="Ikeda H."/>
            <person name="Ishikawa J."/>
            <person name="Hanamoto A."/>
            <person name="Takahashi C."/>
            <person name="Shinose M."/>
            <person name="Takahashi Y."/>
            <person name="Horikawa H."/>
            <person name="Nakazawa H."/>
            <person name="Osonoe T."/>
            <person name="Kikuchi H."/>
            <person name="Shiba T."/>
            <person name="Sakaki Y."/>
            <person name="Hattori M."/>
        </authorList>
    </citation>
    <scope>NUCLEOTIDE SEQUENCE [LARGE SCALE GENOMIC DNA]</scope>
    <source>
        <strain evidence="3">ATCC 31267 / DSM 46492 / JCM 5070 / NBRC 14893 / NCIMB 12804 / NRRL 8165 / MA-4680</strain>
    </source>
</reference>
<name>Q82RV3_STRAW</name>
<reference evidence="2 3" key="2">
    <citation type="journal article" date="2003" name="Nat. Biotechnol.">
        <title>Complete genome sequence and comparative analysis of the industrial microorganism Streptomyces avermitilis.</title>
        <authorList>
            <person name="Ikeda H."/>
            <person name="Ishikawa J."/>
            <person name="Hanamoto A."/>
            <person name="Shinose M."/>
            <person name="Kikuchi H."/>
            <person name="Shiba T."/>
            <person name="Sakaki Y."/>
            <person name="Hattori M."/>
            <person name="Omura S."/>
        </authorList>
    </citation>
    <scope>NUCLEOTIDE SEQUENCE [LARGE SCALE GENOMIC DNA]</scope>
    <source>
        <strain evidence="3">ATCC 31267 / DSM 46492 / JCM 5070 / NBRC 14893 / NCIMB 12804 / NRRL 8165 / MA-4680</strain>
    </source>
</reference>
<gene>
    <name evidence="2" type="ORF">SAVERM_40</name>
</gene>
<dbReference type="AlphaFoldDB" id="Q82RV3"/>
<sequence length="246" mass="25740">MYPNARGAAFGTPRRPPPHDGPGAKTPGPLLSDPAAGPSCPRLGGGRGGHKCAFGTRAGTGQEQPHTDQKRKTHMNRKSSAHRRPGRRAAVAAGLVLAVGLGVSTQVSAQAAVHAPAKASTAQSVSGTPGQAVTRVADFYGAYIDAKGDYTDPDATLATALRNHYLTPDFAKRLAAWEKTNAADGVLRAQNIPAQWTATDNGTVGNGHEVIVTLTFGSGETTQKTKLFVLVERYNHIVDIDTTSTR</sequence>
<proteinExistence type="predicted"/>
<keyword evidence="3" id="KW-1185">Reference proteome</keyword>
<dbReference type="HOGENOM" id="CLU_1128523_0_0_11"/>
<dbReference type="Proteomes" id="UP000000428">
    <property type="component" value="Chromosome"/>
</dbReference>
<accession>Q82RV3</accession>
<dbReference type="EMBL" id="BA000030">
    <property type="protein sequence ID" value="BAC67749.1"/>
    <property type="molecule type" value="Genomic_DNA"/>
</dbReference>
<feature type="region of interest" description="Disordered" evidence="1">
    <location>
        <begin position="1"/>
        <end position="88"/>
    </location>
</feature>
<dbReference type="Gene3D" id="3.10.450.50">
    <property type="match status" value="1"/>
</dbReference>
<dbReference type="eggNOG" id="ENOG5031C38">
    <property type="taxonomic scope" value="Bacteria"/>
</dbReference>
<evidence type="ECO:0000313" key="2">
    <source>
        <dbReference type="EMBL" id="BAC67749.1"/>
    </source>
</evidence>
<protein>
    <submittedName>
        <fullName evidence="2">Uncharacterized protein</fullName>
    </submittedName>
</protein>